<comment type="similarity">
    <text evidence="2">Belongs to the wax synthase family.</text>
</comment>
<evidence type="ECO:0000313" key="9">
    <source>
        <dbReference type="EMBL" id="KIW96662.1"/>
    </source>
</evidence>
<keyword evidence="6 7" id="KW-0472">Membrane</keyword>
<evidence type="ECO:0000256" key="7">
    <source>
        <dbReference type="SAM" id="Phobius"/>
    </source>
</evidence>
<feature type="transmembrane region" description="Helical" evidence="7">
    <location>
        <begin position="126"/>
        <end position="148"/>
    </location>
</feature>
<evidence type="ECO:0000256" key="2">
    <source>
        <dbReference type="ARBA" id="ARBA00007282"/>
    </source>
</evidence>
<dbReference type="Proteomes" id="UP000053789">
    <property type="component" value="Unassembled WGS sequence"/>
</dbReference>
<evidence type="ECO:0000313" key="10">
    <source>
        <dbReference type="Proteomes" id="UP000053789"/>
    </source>
</evidence>
<dbReference type="AlphaFoldDB" id="A0A0D2GE51"/>
<dbReference type="GO" id="GO:0016020">
    <property type="term" value="C:membrane"/>
    <property type="evidence" value="ECO:0007669"/>
    <property type="project" value="UniProtKB-SubCell"/>
</dbReference>
<feature type="domain" description="Wax synthase" evidence="8">
    <location>
        <begin position="213"/>
        <end position="319"/>
    </location>
</feature>
<feature type="transmembrane region" description="Helical" evidence="7">
    <location>
        <begin position="312"/>
        <end position="335"/>
    </location>
</feature>
<dbReference type="Pfam" id="PF13813">
    <property type="entry name" value="MBOAT_2"/>
    <property type="match status" value="1"/>
</dbReference>
<dbReference type="InterPro" id="IPR032805">
    <property type="entry name" value="Wax_synthase_dom"/>
</dbReference>
<dbReference type="GO" id="GO:0006629">
    <property type="term" value="P:lipid metabolic process"/>
    <property type="evidence" value="ECO:0007669"/>
    <property type="project" value="InterPro"/>
</dbReference>
<feature type="transmembrane region" description="Helical" evidence="7">
    <location>
        <begin position="356"/>
        <end position="372"/>
    </location>
</feature>
<feature type="transmembrane region" description="Helical" evidence="7">
    <location>
        <begin position="6"/>
        <end position="23"/>
    </location>
</feature>
<dbReference type="RefSeq" id="XP_016623331.1">
    <property type="nucleotide sequence ID" value="XM_016759810.1"/>
</dbReference>
<accession>A0A0D2GE51</accession>
<feature type="transmembrane region" description="Helical" evidence="7">
    <location>
        <begin position="287"/>
        <end position="306"/>
    </location>
</feature>
<dbReference type="GO" id="GO:0008374">
    <property type="term" value="F:O-acyltransferase activity"/>
    <property type="evidence" value="ECO:0007669"/>
    <property type="project" value="InterPro"/>
</dbReference>
<protein>
    <recommendedName>
        <fullName evidence="8">Wax synthase domain-containing protein</fullName>
    </recommendedName>
</protein>
<name>A0A0D2GE51_CLAB1</name>
<feature type="transmembrane region" description="Helical" evidence="7">
    <location>
        <begin position="168"/>
        <end position="193"/>
    </location>
</feature>
<gene>
    <name evidence="9" type="ORF">Z519_02053</name>
</gene>
<keyword evidence="3" id="KW-0808">Transferase</keyword>
<evidence type="ECO:0000256" key="5">
    <source>
        <dbReference type="ARBA" id="ARBA00022989"/>
    </source>
</evidence>
<dbReference type="PANTHER" id="PTHR31595:SF67">
    <property type="entry name" value="WAX SYNTHASE DOMAIN-CONTAINING PROTEIN"/>
    <property type="match status" value="1"/>
</dbReference>
<evidence type="ECO:0000259" key="8">
    <source>
        <dbReference type="Pfam" id="PF13813"/>
    </source>
</evidence>
<keyword evidence="4 7" id="KW-0812">Transmembrane</keyword>
<dbReference type="OrthoDB" id="2796277at2759"/>
<comment type="subcellular location">
    <subcellularLocation>
        <location evidence="1">Membrane</location>
        <topology evidence="1">Multi-pass membrane protein</topology>
    </subcellularLocation>
</comment>
<dbReference type="VEuPathDB" id="FungiDB:Z519_02053"/>
<organism evidence="9 10">
    <name type="scientific">Cladophialophora bantiana (strain ATCC 10958 / CBS 173.52 / CDC B-1940 / NIH 8579)</name>
    <name type="common">Xylohypha bantiana</name>
    <dbReference type="NCBI Taxonomy" id="1442370"/>
    <lineage>
        <taxon>Eukaryota</taxon>
        <taxon>Fungi</taxon>
        <taxon>Dikarya</taxon>
        <taxon>Ascomycota</taxon>
        <taxon>Pezizomycotina</taxon>
        <taxon>Eurotiomycetes</taxon>
        <taxon>Chaetothyriomycetidae</taxon>
        <taxon>Chaetothyriales</taxon>
        <taxon>Herpotrichiellaceae</taxon>
        <taxon>Cladophialophora</taxon>
    </lineage>
</organism>
<dbReference type="HOGENOM" id="CLU_021051_1_1_1"/>
<dbReference type="EMBL" id="KN846982">
    <property type="protein sequence ID" value="KIW96662.1"/>
    <property type="molecule type" value="Genomic_DNA"/>
</dbReference>
<evidence type="ECO:0000256" key="3">
    <source>
        <dbReference type="ARBA" id="ARBA00022679"/>
    </source>
</evidence>
<proteinExistence type="inferred from homology"/>
<evidence type="ECO:0000256" key="1">
    <source>
        <dbReference type="ARBA" id="ARBA00004141"/>
    </source>
</evidence>
<sequence>MGSIGIGLNSVLCVVVTVNFMLLHDPRSFRRLVLRPDGGTSRADGRADPRPSGNMNSGRRTKYLLAWEPMPETIWQRLFWILDLITSIRGVHWSWSSAASPACDPDLGKSCSNRTASIARNVSRFLVDYFLIDLIKCVMIADPYFVGYPTHGPPPHLSRYITSSLGLYTYRLLLGTAGMYTAVDLIFASAVLLQVNILGPGMLGLNASPLAFPPIWGSPSAVLRKGLRGFWGESWHQFFRKHFVSIGDAVAEFLPGHNGLGSCGCRWSDNKRQKCLKQSGVRETIRVVTVFVLSGILHACASHTLLGPTRPLATFLFFALQPVGMAIQSAGSLLFASCYLSRLPGPWTIIMRQGSNAVFTLLWLWGTGGMFFDDMASGGMWLLDPIPISLIRGLGLSKDDRRLWCW</sequence>
<dbReference type="PANTHER" id="PTHR31595">
    <property type="entry name" value="LONG-CHAIN-ALCOHOL O-FATTY-ACYLTRANSFERASE 3-RELATED"/>
    <property type="match status" value="1"/>
</dbReference>
<dbReference type="InterPro" id="IPR044851">
    <property type="entry name" value="Wax_synthase"/>
</dbReference>
<keyword evidence="5 7" id="KW-1133">Transmembrane helix</keyword>
<keyword evidence="10" id="KW-1185">Reference proteome</keyword>
<reference evidence="9" key="1">
    <citation type="submission" date="2015-01" db="EMBL/GenBank/DDBJ databases">
        <title>The Genome Sequence of Cladophialophora bantiana CBS 173.52.</title>
        <authorList>
            <consortium name="The Broad Institute Genomics Platform"/>
            <person name="Cuomo C."/>
            <person name="de Hoog S."/>
            <person name="Gorbushina A."/>
            <person name="Stielow B."/>
            <person name="Teixiera M."/>
            <person name="Abouelleil A."/>
            <person name="Chapman S.B."/>
            <person name="Priest M."/>
            <person name="Young S.K."/>
            <person name="Wortman J."/>
            <person name="Nusbaum C."/>
            <person name="Birren B."/>
        </authorList>
    </citation>
    <scope>NUCLEOTIDE SEQUENCE [LARGE SCALE GENOMIC DNA]</scope>
    <source>
        <strain evidence="9">CBS 173.52</strain>
    </source>
</reference>
<evidence type="ECO:0000256" key="6">
    <source>
        <dbReference type="ARBA" id="ARBA00023136"/>
    </source>
</evidence>
<evidence type="ECO:0000256" key="4">
    <source>
        <dbReference type="ARBA" id="ARBA00022692"/>
    </source>
</evidence>
<dbReference type="GeneID" id="27694981"/>